<organism evidence="2">
    <name type="scientific">marine sediment metagenome</name>
    <dbReference type="NCBI Taxonomy" id="412755"/>
    <lineage>
        <taxon>unclassified sequences</taxon>
        <taxon>metagenomes</taxon>
        <taxon>ecological metagenomes</taxon>
    </lineage>
</organism>
<accession>X0ZIP0</accession>
<dbReference type="GO" id="GO:0016743">
    <property type="term" value="F:carboxyl- or carbamoyltransferase activity"/>
    <property type="evidence" value="ECO:0007669"/>
    <property type="project" value="TreeGrafter"/>
</dbReference>
<dbReference type="InterPro" id="IPR011125">
    <property type="entry name" value="Znf_HypF"/>
</dbReference>
<proteinExistence type="predicted"/>
<dbReference type="InterPro" id="IPR017968">
    <property type="entry name" value="Acylphosphatase_CS"/>
</dbReference>
<dbReference type="GO" id="GO:0008270">
    <property type="term" value="F:zinc ion binding"/>
    <property type="evidence" value="ECO:0007669"/>
    <property type="project" value="InterPro"/>
</dbReference>
<dbReference type="PANTHER" id="PTHR42959">
    <property type="entry name" value="CARBAMOYLTRANSFERASE"/>
    <property type="match status" value="1"/>
</dbReference>
<sequence>MKRKAVIHVTGIVQGVGFRPFVYRVAKLLSLVGYVLNLGDAGVEIVVEGTEKQVQELINSVKNDLPSISRIDTLDIKWVPAESVFSDFLIHKSSTVRNDDAVPVLPPDIAICNDCVTDLFNPKSRWYHYGFTSCAACGPRYSTITGLPYDRPNTTMVDFPLCDTCNAGYTNPMDRRYHAQTTACDMCGPKYRLVGKTELTQEDLESVAVTEKTIMSFLEELSSALVLKSELSRKKPNDE</sequence>
<evidence type="ECO:0000259" key="1">
    <source>
        <dbReference type="PROSITE" id="PS51160"/>
    </source>
</evidence>
<dbReference type="InterPro" id="IPR001792">
    <property type="entry name" value="Acylphosphatase-like_dom"/>
</dbReference>
<dbReference type="Gene3D" id="3.90.870.50">
    <property type="match status" value="1"/>
</dbReference>
<dbReference type="InterPro" id="IPR036046">
    <property type="entry name" value="Acylphosphatase-like_dom_sf"/>
</dbReference>
<feature type="domain" description="Acylphosphatase-like" evidence="1">
    <location>
        <begin position="4"/>
        <end position="92"/>
    </location>
</feature>
<dbReference type="AlphaFoldDB" id="X0ZIP0"/>
<comment type="caution">
    <text evidence="2">The sequence shown here is derived from an EMBL/GenBank/DDBJ whole genome shotgun (WGS) entry which is preliminary data.</text>
</comment>
<reference evidence="2" key="1">
    <citation type="journal article" date="2014" name="Front. Microbiol.">
        <title>High frequency of phylogenetically diverse reductive dehalogenase-homologous genes in deep subseafloor sedimentary metagenomes.</title>
        <authorList>
            <person name="Kawai M."/>
            <person name="Futagami T."/>
            <person name="Toyoda A."/>
            <person name="Takaki Y."/>
            <person name="Nishi S."/>
            <person name="Hori S."/>
            <person name="Arai W."/>
            <person name="Tsubouchi T."/>
            <person name="Morono Y."/>
            <person name="Uchiyama I."/>
            <person name="Ito T."/>
            <person name="Fujiyama A."/>
            <person name="Inagaki F."/>
            <person name="Takami H."/>
        </authorList>
    </citation>
    <scope>NUCLEOTIDE SEQUENCE</scope>
    <source>
        <strain evidence="2">Expedition CK06-06</strain>
    </source>
</reference>
<gene>
    <name evidence="2" type="ORF">S01H4_21019</name>
</gene>
<dbReference type="Pfam" id="PF07503">
    <property type="entry name" value="zf-HYPF"/>
    <property type="match status" value="2"/>
</dbReference>
<dbReference type="InterPro" id="IPR051060">
    <property type="entry name" value="Carbamoyltrans_HypF-like"/>
</dbReference>
<dbReference type="GO" id="GO:0051604">
    <property type="term" value="P:protein maturation"/>
    <property type="evidence" value="ECO:0007669"/>
    <property type="project" value="TreeGrafter"/>
</dbReference>
<dbReference type="SUPFAM" id="SSF54975">
    <property type="entry name" value="Acylphosphatase/BLUF domain-like"/>
    <property type="match status" value="1"/>
</dbReference>
<dbReference type="EMBL" id="BART01009488">
    <property type="protein sequence ID" value="GAG69249.1"/>
    <property type="molecule type" value="Genomic_DNA"/>
</dbReference>
<dbReference type="PROSITE" id="PS00150">
    <property type="entry name" value="ACYLPHOSPHATASE_1"/>
    <property type="match status" value="1"/>
</dbReference>
<evidence type="ECO:0000313" key="2">
    <source>
        <dbReference type="EMBL" id="GAG69249.1"/>
    </source>
</evidence>
<protein>
    <recommendedName>
        <fullName evidence="1">Acylphosphatase-like domain-containing protein</fullName>
    </recommendedName>
</protein>
<dbReference type="Pfam" id="PF00708">
    <property type="entry name" value="Acylphosphatase"/>
    <property type="match status" value="1"/>
</dbReference>
<dbReference type="PANTHER" id="PTHR42959:SF1">
    <property type="entry name" value="CARBAMOYLTRANSFERASE HYPF"/>
    <property type="match status" value="1"/>
</dbReference>
<name>X0ZIP0_9ZZZZ</name>
<dbReference type="PROSITE" id="PS51160">
    <property type="entry name" value="ACYLPHOSPHATASE_3"/>
    <property type="match status" value="1"/>
</dbReference>